<evidence type="ECO:0000313" key="2">
    <source>
        <dbReference type="EMBL" id="CAH2264034.1"/>
    </source>
</evidence>
<evidence type="ECO:0000313" key="3">
    <source>
        <dbReference type="Proteomes" id="UP000838756"/>
    </source>
</evidence>
<feature type="compositionally biased region" description="Pro residues" evidence="1">
    <location>
        <begin position="32"/>
        <end position="42"/>
    </location>
</feature>
<name>A0A8S4S9Y2_9NEOP</name>
<feature type="region of interest" description="Disordered" evidence="1">
    <location>
        <begin position="1"/>
        <end position="44"/>
    </location>
</feature>
<sequence length="100" mass="11000">MPRGRARAVVSRSRSRGRRAARSSVPSAAPLPRNPLPSPRPRAPLVRANICDRLSSATDMPRSACQTDLEAGSIARHLQKTFIDNFNKACFSWSFDFCTG</sequence>
<dbReference type="OrthoDB" id="6912381at2759"/>
<dbReference type="AlphaFoldDB" id="A0A8S4S9Y2"/>
<comment type="caution">
    <text evidence="2">The sequence shown here is derived from an EMBL/GenBank/DDBJ whole genome shotgun (WGS) entry which is preliminary data.</text>
</comment>
<accession>A0A8S4S9Y2</accession>
<evidence type="ECO:0000256" key="1">
    <source>
        <dbReference type="SAM" id="MobiDB-lite"/>
    </source>
</evidence>
<dbReference type="Proteomes" id="UP000838756">
    <property type="component" value="Unassembled WGS sequence"/>
</dbReference>
<dbReference type="EMBL" id="CAKXAJ010026240">
    <property type="protein sequence ID" value="CAH2264034.1"/>
    <property type="molecule type" value="Genomic_DNA"/>
</dbReference>
<proteinExistence type="predicted"/>
<organism evidence="2 3">
    <name type="scientific">Pararge aegeria aegeria</name>
    <dbReference type="NCBI Taxonomy" id="348720"/>
    <lineage>
        <taxon>Eukaryota</taxon>
        <taxon>Metazoa</taxon>
        <taxon>Ecdysozoa</taxon>
        <taxon>Arthropoda</taxon>
        <taxon>Hexapoda</taxon>
        <taxon>Insecta</taxon>
        <taxon>Pterygota</taxon>
        <taxon>Neoptera</taxon>
        <taxon>Endopterygota</taxon>
        <taxon>Lepidoptera</taxon>
        <taxon>Glossata</taxon>
        <taxon>Ditrysia</taxon>
        <taxon>Papilionoidea</taxon>
        <taxon>Nymphalidae</taxon>
        <taxon>Satyrinae</taxon>
        <taxon>Satyrini</taxon>
        <taxon>Parargina</taxon>
        <taxon>Pararge</taxon>
    </lineage>
</organism>
<feature type="compositionally biased region" description="Low complexity" evidence="1">
    <location>
        <begin position="22"/>
        <end position="31"/>
    </location>
</feature>
<reference evidence="2" key="1">
    <citation type="submission" date="2022-03" db="EMBL/GenBank/DDBJ databases">
        <authorList>
            <person name="Lindestad O."/>
        </authorList>
    </citation>
    <scope>NUCLEOTIDE SEQUENCE</scope>
</reference>
<keyword evidence="3" id="KW-1185">Reference proteome</keyword>
<gene>
    <name evidence="2" type="primary">jg16403</name>
    <name evidence="2" type="ORF">PAEG_LOCUS24489</name>
</gene>
<protein>
    <submittedName>
        <fullName evidence="2">Jg16403 protein</fullName>
    </submittedName>
</protein>